<organism evidence="2 3">
    <name type="scientific">Chiloscyllium punctatum</name>
    <name type="common">Brownbanded bambooshark</name>
    <name type="synonym">Hemiscyllium punctatum</name>
    <dbReference type="NCBI Taxonomy" id="137246"/>
    <lineage>
        <taxon>Eukaryota</taxon>
        <taxon>Metazoa</taxon>
        <taxon>Chordata</taxon>
        <taxon>Craniata</taxon>
        <taxon>Vertebrata</taxon>
        <taxon>Chondrichthyes</taxon>
        <taxon>Elasmobranchii</taxon>
        <taxon>Galeomorphii</taxon>
        <taxon>Galeoidea</taxon>
        <taxon>Orectolobiformes</taxon>
        <taxon>Hemiscylliidae</taxon>
        <taxon>Chiloscyllium</taxon>
    </lineage>
</organism>
<comment type="caution">
    <text evidence="2">The sequence shown here is derived from an EMBL/GenBank/DDBJ whole genome shotgun (WGS) entry which is preliminary data.</text>
</comment>
<sequence length="76" mass="8077">MRSVGACLTLSAGEEFPIFVCQSDPPGPGTQTAHSTFAKSRTQRKHEGPLPGGSTLETLLNPRTTSAALTLMHKRV</sequence>
<evidence type="ECO:0000313" key="2">
    <source>
        <dbReference type="EMBL" id="GCC40201.1"/>
    </source>
</evidence>
<evidence type="ECO:0000256" key="1">
    <source>
        <dbReference type="SAM" id="MobiDB-lite"/>
    </source>
</evidence>
<dbReference type="Proteomes" id="UP000287033">
    <property type="component" value="Unassembled WGS sequence"/>
</dbReference>
<feature type="compositionally biased region" description="Polar residues" evidence="1">
    <location>
        <begin position="29"/>
        <end position="40"/>
    </location>
</feature>
<dbReference type="AlphaFoldDB" id="A0A401TC15"/>
<proteinExistence type="predicted"/>
<accession>A0A401TC15</accession>
<feature type="non-terminal residue" evidence="2">
    <location>
        <position position="76"/>
    </location>
</feature>
<dbReference type="EMBL" id="BEZZ01035523">
    <property type="protein sequence ID" value="GCC40201.1"/>
    <property type="molecule type" value="Genomic_DNA"/>
</dbReference>
<keyword evidence="3" id="KW-1185">Reference proteome</keyword>
<protein>
    <submittedName>
        <fullName evidence="2">Uncharacterized protein</fullName>
    </submittedName>
</protein>
<feature type="region of interest" description="Disordered" evidence="1">
    <location>
        <begin position="24"/>
        <end position="58"/>
    </location>
</feature>
<evidence type="ECO:0000313" key="3">
    <source>
        <dbReference type="Proteomes" id="UP000287033"/>
    </source>
</evidence>
<reference evidence="2 3" key="1">
    <citation type="journal article" date="2018" name="Nat. Ecol. Evol.">
        <title>Shark genomes provide insights into elasmobranch evolution and the origin of vertebrates.</title>
        <authorList>
            <person name="Hara Y"/>
            <person name="Yamaguchi K"/>
            <person name="Onimaru K"/>
            <person name="Kadota M"/>
            <person name="Koyanagi M"/>
            <person name="Keeley SD"/>
            <person name="Tatsumi K"/>
            <person name="Tanaka K"/>
            <person name="Motone F"/>
            <person name="Kageyama Y"/>
            <person name="Nozu R"/>
            <person name="Adachi N"/>
            <person name="Nishimura O"/>
            <person name="Nakagawa R"/>
            <person name="Tanegashima C"/>
            <person name="Kiyatake I"/>
            <person name="Matsumoto R"/>
            <person name="Murakumo K"/>
            <person name="Nishida K"/>
            <person name="Terakita A"/>
            <person name="Kuratani S"/>
            <person name="Sato K"/>
            <person name="Hyodo S Kuraku.S."/>
        </authorList>
    </citation>
    <scope>NUCLEOTIDE SEQUENCE [LARGE SCALE GENOMIC DNA]</scope>
</reference>
<name>A0A401TC15_CHIPU</name>
<gene>
    <name evidence="2" type="ORF">chiPu_0024240</name>
</gene>